<evidence type="ECO:0000313" key="6">
    <source>
        <dbReference type="Proteomes" id="UP000782241"/>
    </source>
</evidence>
<evidence type="ECO:0000256" key="2">
    <source>
        <dbReference type="ARBA" id="ARBA00023242"/>
    </source>
</evidence>
<reference evidence="5" key="1">
    <citation type="submission" date="2021-04" db="EMBL/GenBank/DDBJ databases">
        <title>Draft genome of Fusarium avenaceum strain F156N33, isolated from an atmospheric sample in Virginia.</title>
        <authorList>
            <person name="Yang S."/>
            <person name="Vinatzer B.A."/>
            <person name="Coleman J."/>
        </authorList>
    </citation>
    <scope>NUCLEOTIDE SEQUENCE</scope>
    <source>
        <strain evidence="5">F156N33</strain>
    </source>
</reference>
<dbReference type="PROSITE" id="PS50048">
    <property type="entry name" value="ZN2_CY6_FUNGAL_2"/>
    <property type="match status" value="1"/>
</dbReference>
<feature type="region of interest" description="Disordered" evidence="3">
    <location>
        <begin position="101"/>
        <end position="135"/>
    </location>
</feature>
<sequence>MSPPRTLDWDAAREAVDQNTSTTSDAQDTTPKNDQDGAKKTNTVERQIAAAIAESWEERPAKKMKRGKYISRACTSCQQRKIKCEGGDPCRQCVAKRLPCQSSAPRGGQQTRRDSRTGPVGGQEQVFHPSNDNNDTINREILARLEAVESHLRLMRPPTPDLSRPTHNHASVNDQLEPSTAKLQSALETDGQTFAGEITMTPTFEDESDRMDHNSSVSSAMRVDYSSPASSLHPPATSPSDVTGRKRGWFERLLARHGVVTDQQQCKYHLQVYMDEVHPMYPVVHPPAVWDIFNEMWEHPGSSSSAQSGQSEQLRVSVALVCFCLALGRCSMSARMSDPSGVESSGWSLYNVGMSLLGDLLETSNTAIKSLLMLQVLMVRIMYMFRLDANQKAARVHALAVSVAQTIGLHRQSTIESMPAYYSQLYSRNWWSLYLLDRRLALESGKPYFIQDSNVDTSLPLDLSDEWMTRFASRKETIAELQHEVAAEIARDSSPSCVPYVLAMVRYCRIAGKTWEVLYGVKSSTASMSAMVEYVDTAVGKLLNTVPACLQYDLDSSYEAQFSTRTRWQVKQTFLFNNCCTYLRLLIRRPLLPTSSAIYHTEEDDLESSIECASLAARILTTHQSIKDDGLKYSFALSHYVTSCAIVMIGLVSREPGSKRRYRILILAATQCLNEYCQKIWVSGKMMRCVSRLSRLVNRVLAVESPGSQDRQSPSNIRRDSVSVSGRLTQHLTPPQTGDQDPMQYRVGISNIYNNQLKDLSMNSSSSVQRDQGADYYSFNADSLGTMAQRPTEGSSKLSTGWLAEPNSDPRDSWIMSDFNFETFGERFGPNDAEMTTFVENDNLDFARGMGLTSDRGPSEARLGALGVNGVFDLDMDMVPTMMNLYAD</sequence>
<proteinExistence type="predicted"/>
<feature type="compositionally biased region" description="Basic and acidic residues" evidence="3">
    <location>
        <begin position="7"/>
        <end position="16"/>
    </location>
</feature>
<dbReference type="CDD" id="cd12148">
    <property type="entry name" value="fungal_TF_MHR"/>
    <property type="match status" value="1"/>
</dbReference>
<dbReference type="Gene3D" id="4.10.240.10">
    <property type="entry name" value="Zn(2)-C6 fungal-type DNA-binding domain"/>
    <property type="match status" value="1"/>
</dbReference>
<dbReference type="InterPro" id="IPR007219">
    <property type="entry name" value="XnlR_reg_dom"/>
</dbReference>
<feature type="region of interest" description="Disordered" evidence="3">
    <location>
        <begin position="1"/>
        <end position="43"/>
    </location>
</feature>
<evidence type="ECO:0000259" key="4">
    <source>
        <dbReference type="PROSITE" id="PS50048"/>
    </source>
</evidence>
<dbReference type="GO" id="GO:0008270">
    <property type="term" value="F:zinc ion binding"/>
    <property type="evidence" value="ECO:0007669"/>
    <property type="project" value="InterPro"/>
</dbReference>
<dbReference type="EMBL" id="JAGPUO010000020">
    <property type="protein sequence ID" value="KAG5656786.1"/>
    <property type="molecule type" value="Genomic_DNA"/>
</dbReference>
<dbReference type="GO" id="GO:0003677">
    <property type="term" value="F:DNA binding"/>
    <property type="evidence" value="ECO:0007669"/>
    <property type="project" value="InterPro"/>
</dbReference>
<evidence type="ECO:0000256" key="3">
    <source>
        <dbReference type="SAM" id="MobiDB-lite"/>
    </source>
</evidence>
<dbReference type="GO" id="GO:0000981">
    <property type="term" value="F:DNA-binding transcription factor activity, RNA polymerase II-specific"/>
    <property type="evidence" value="ECO:0007669"/>
    <property type="project" value="InterPro"/>
</dbReference>
<dbReference type="PANTHER" id="PTHR46910">
    <property type="entry name" value="TRANSCRIPTION FACTOR PDR1"/>
    <property type="match status" value="1"/>
</dbReference>
<dbReference type="Pfam" id="PF00172">
    <property type="entry name" value="Zn_clus"/>
    <property type="match status" value="1"/>
</dbReference>
<accession>A0A9P7KKZ4</accession>
<dbReference type="InterPro" id="IPR050987">
    <property type="entry name" value="AtrR-like"/>
</dbReference>
<feature type="compositionally biased region" description="Polar residues" evidence="3">
    <location>
        <begin position="168"/>
        <end position="177"/>
    </location>
</feature>
<dbReference type="PANTHER" id="PTHR46910:SF13">
    <property type="entry name" value="SPECIFIC TRANSCRIPTION FACTOR, PUTATIVE (AFU_ORTHOLOGUE AFUA_4G06190)-RELATED"/>
    <property type="match status" value="1"/>
</dbReference>
<keyword evidence="1" id="KW-0479">Metal-binding</keyword>
<dbReference type="SMART" id="SM00906">
    <property type="entry name" value="Fungal_trans"/>
    <property type="match status" value="1"/>
</dbReference>
<evidence type="ECO:0000256" key="1">
    <source>
        <dbReference type="ARBA" id="ARBA00022723"/>
    </source>
</evidence>
<dbReference type="CDD" id="cd00067">
    <property type="entry name" value="GAL4"/>
    <property type="match status" value="1"/>
</dbReference>
<dbReference type="Pfam" id="PF04082">
    <property type="entry name" value="Fungal_trans"/>
    <property type="match status" value="1"/>
</dbReference>
<feature type="region of interest" description="Disordered" evidence="3">
    <location>
        <begin position="704"/>
        <end position="743"/>
    </location>
</feature>
<dbReference type="Proteomes" id="UP000782241">
    <property type="component" value="Unassembled WGS sequence"/>
</dbReference>
<keyword evidence="6" id="KW-1185">Reference proteome</keyword>
<feature type="domain" description="Zn(2)-C6 fungal-type" evidence="4">
    <location>
        <begin position="73"/>
        <end position="100"/>
    </location>
</feature>
<feature type="compositionally biased region" description="Polar residues" evidence="3">
    <location>
        <begin position="706"/>
        <end position="739"/>
    </location>
</feature>
<dbReference type="AlphaFoldDB" id="A0A9P7KKZ4"/>
<feature type="compositionally biased region" description="Polar residues" evidence="3">
    <location>
        <begin position="101"/>
        <end position="110"/>
    </location>
</feature>
<evidence type="ECO:0000313" key="5">
    <source>
        <dbReference type="EMBL" id="KAG5656786.1"/>
    </source>
</evidence>
<feature type="region of interest" description="Disordered" evidence="3">
    <location>
        <begin position="202"/>
        <end position="243"/>
    </location>
</feature>
<dbReference type="SUPFAM" id="SSF57701">
    <property type="entry name" value="Zn2/Cys6 DNA-binding domain"/>
    <property type="match status" value="1"/>
</dbReference>
<dbReference type="SMART" id="SM00066">
    <property type="entry name" value="GAL4"/>
    <property type="match status" value="1"/>
</dbReference>
<comment type="caution">
    <text evidence="5">The sequence shown here is derived from an EMBL/GenBank/DDBJ whole genome shotgun (WGS) entry which is preliminary data.</text>
</comment>
<organism evidence="5 6">
    <name type="scientific">Fusarium avenaceum</name>
    <dbReference type="NCBI Taxonomy" id="40199"/>
    <lineage>
        <taxon>Eukaryota</taxon>
        <taxon>Fungi</taxon>
        <taxon>Dikarya</taxon>
        <taxon>Ascomycota</taxon>
        <taxon>Pezizomycotina</taxon>
        <taxon>Sordariomycetes</taxon>
        <taxon>Hypocreomycetidae</taxon>
        <taxon>Hypocreales</taxon>
        <taxon>Nectriaceae</taxon>
        <taxon>Fusarium</taxon>
        <taxon>Fusarium tricinctum species complex</taxon>
    </lineage>
</organism>
<feature type="compositionally biased region" description="Polar residues" evidence="3">
    <location>
        <begin position="17"/>
        <end position="30"/>
    </location>
</feature>
<keyword evidence="2" id="KW-0539">Nucleus</keyword>
<feature type="region of interest" description="Disordered" evidence="3">
    <location>
        <begin position="155"/>
        <end position="177"/>
    </location>
</feature>
<feature type="compositionally biased region" description="Basic and acidic residues" evidence="3">
    <location>
        <begin position="31"/>
        <end position="43"/>
    </location>
</feature>
<dbReference type="InterPro" id="IPR036864">
    <property type="entry name" value="Zn2-C6_fun-type_DNA-bd_sf"/>
</dbReference>
<dbReference type="InterPro" id="IPR001138">
    <property type="entry name" value="Zn2Cys6_DnaBD"/>
</dbReference>
<protein>
    <recommendedName>
        <fullName evidence="4">Zn(2)-C6 fungal-type domain-containing protein</fullName>
    </recommendedName>
</protein>
<dbReference type="GO" id="GO:0006351">
    <property type="term" value="P:DNA-templated transcription"/>
    <property type="evidence" value="ECO:0007669"/>
    <property type="project" value="InterPro"/>
</dbReference>
<name>A0A9P7KKZ4_9HYPO</name>
<gene>
    <name evidence="5" type="ORF">KAF25_010339</name>
</gene>